<dbReference type="InterPro" id="IPR004839">
    <property type="entry name" value="Aminotransferase_I/II_large"/>
</dbReference>
<dbReference type="GO" id="GO:0030170">
    <property type="term" value="F:pyridoxal phosphate binding"/>
    <property type="evidence" value="ECO:0007669"/>
    <property type="project" value="InterPro"/>
</dbReference>
<dbReference type="PANTHER" id="PTHR42832:SF3">
    <property type="entry name" value="L-GLUTAMINE--4-(METHYLSULFANYL)-2-OXOBUTANOATE AMINOTRANSFERASE"/>
    <property type="match status" value="1"/>
</dbReference>
<feature type="domain" description="Aminotransferase class I/classII large" evidence="4">
    <location>
        <begin position="24"/>
        <end position="374"/>
    </location>
</feature>
<accession>A0A3D8J100</accession>
<keyword evidence="3" id="KW-0808">Transferase</keyword>
<dbReference type="InterPro" id="IPR050881">
    <property type="entry name" value="LL-DAP_aminotransferase"/>
</dbReference>
<dbReference type="PANTHER" id="PTHR42832">
    <property type="entry name" value="AMINO ACID AMINOTRANSFERASE"/>
    <property type="match status" value="1"/>
</dbReference>
<evidence type="ECO:0000259" key="4">
    <source>
        <dbReference type="Pfam" id="PF00155"/>
    </source>
</evidence>
<dbReference type="Proteomes" id="UP000256424">
    <property type="component" value="Unassembled WGS sequence"/>
</dbReference>
<comment type="caution">
    <text evidence="5">The sequence shown here is derived from an EMBL/GenBank/DDBJ whole genome shotgun (WGS) entry which is preliminary data.</text>
</comment>
<dbReference type="SUPFAM" id="SSF53383">
    <property type="entry name" value="PLP-dependent transferases"/>
    <property type="match status" value="1"/>
</dbReference>
<keyword evidence="2" id="KW-0032">Aminotransferase</keyword>
<evidence type="ECO:0000256" key="2">
    <source>
        <dbReference type="ARBA" id="ARBA00022576"/>
    </source>
</evidence>
<dbReference type="EMBL" id="NXLW01000019">
    <property type="protein sequence ID" value="RDU70524.1"/>
    <property type="molecule type" value="Genomic_DNA"/>
</dbReference>
<dbReference type="GO" id="GO:0008483">
    <property type="term" value="F:transaminase activity"/>
    <property type="evidence" value="ECO:0007669"/>
    <property type="project" value="UniProtKB-KW"/>
</dbReference>
<sequence length="389" mass="44247">MHFNPYPFEKLRNLLSECQPQKTGINLSIGEPAFESPGCVVDAIKTHASSIRYYPSVQNELLQAQQAFVAKRFCVDICDKEIVPTFGSREVLFNFPHFLCLSRKLKSNKATIAFPNPFYQIYEGVQIANNANVIYMPLTNENNFKPSLSREDLARVDIVILNSPNNPTGQALSIDELKQWVRWALEYDVVVINDECYSEIYEGMPTASILEASILESPNERFKNIFAINSLSKRLSVPGLRSGFIAGDGEVLQEYKVFRNYVGISMPLVLQQASIIAWREEKYANYIRGKFAANLALAREIFPDCSVFPYAFYLWLPIHSQEQTNDSIDEDFVKELFVRTGHKVLPGSYLGREGAGKGFVRIALTQEEQTMRDVLVEIRAVYDDFICKK</sequence>
<dbReference type="CDD" id="cd00609">
    <property type="entry name" value="AAT_like"/>
    <property type="match status" value="1"/>
</dbReference>
<dbReference type="Gene3D" id="3.90.1150.10">
    <property type="entry name" value="Aspartate Aminotransferase, domain 1"/>
    <property type="match status" value="1"/>
</dbReference>
<evidence type="ECO:0000256" key="1">
    <source>
        <dbReference type="ARBA" id="ARBA00001933"/>
    </source>
</evidence>
<dbReference type="InterPro" id="IPR015422">
    <property type="entry name" value="PyrdxlP-dep_Trfase_small"/>
</dbReference>
<dbReference type="RefSeq" id="WP_104763388.1">
    <property type="nucleotide sequence ID" value="NZ_FZPM01000020.1"/>
</dbReference>
<comment type="cofactor">
    <cofactor evidence="1">
        <name>pyridoxal 5'-phosphate</name>
        <dbReference type="ChEBI" id="CHEBI:597326"/>
    </cofactor>
</comment>
<proteinExistence type="predicted"/>
<organism evidence="5 6">
    <name type="scientific">Helicobacter aurati</name>
    <dbReference type="NCBI Taxonomy" id="137778"/>
    <lineage>
        <taxon>Bacteria</taxon>
        <taxon>Pseudomonadati</taxon>
        <taxon>Campylobacterota</taxon>
        <taxon>Epsilonproteobacteria</taxon>
        <taxon>Campylobacterales</taxon>
        <taxon>Helicobacteraceae</taxon>
        <taxon>Helicobacter</taxon>
    </lineage>
</organism>
<dbReference type="InterPro" id="IPR015424">
    <property type="entry name" value="PyrdxlP-dep_Trfase"/>
</dbReference>
<dbReference type="AlphaFoldDB" id="A0A3D8J100"/>
<evidence type="ECO:0000256" key="3">
    <source>
        <dbReference type="ARBA" id="ARBA00022679"/>
    </source>
</evidence>
<keyword evidence="6" id="KW-1185">Reference proteome</keyword>
<evidence type="ECO:0000313" key="6">
    <source>
        <dbReference type="Proteomes" id="UP000256424"/>
    </source>
</evidence>
<dbReference type="Gene3D" id="3.40.640.10">
    <property type="entry name" value="Type I PLP-dependent aspartate aminotransferase-like (Major domain)"/>
    <property type="match status" value="1"/>
</dbReference>
<evidence type="ECO:0000313" key="5">
    <source>
        <dbReference type="EMBL" id="RDU70524.1"/>
    </source>
</evidence>
<name>A0A3D8J100_9HELI</name>
<dbReference type="Pfam" id="PF00155">
    <property type="entry name" value="Aminotran_1_2"/>
    <property type="match status" value="1"/>
</dbReference>
<reference evidence="5 6" key="1">
    <citation type="submission" date="2018-04" db="EMBL/GenBank/DDBJ databases">
        <title>Novel Campyloabacter and Helicobacter Species and Strains.</title>
        <authorList>
            <person name="Mannion A.J."/>
            <person name="Shen Z."/>
            <person name="Fox J.G."/>
        </authorList>
    </citation>
    <scope>NUCLEOTIDE SEQUENCE [LARGE SCALE GENOMIC DNA]</scope>
    <source>
        <strain evidence="5 6">MIT 97-5075</strain>
    </source>
</reference>
<dbReference type="InterPro" id="IPR015421">
    <property type="entry name" value="PyrdxlP-dep_Trfase_major"/>
</dbReference>
<gene>
    <name evidence="5" type="ORF">CQA66_08155</name>
</gene>
<dbReference type="OrthoDB" id="9804474at2"/>
<protein>
    <submittedName>
        <fullName evidence="5">Succinyldiaminopimelate transaminase</fullName>
    </submittedName>
</protein>
<dbReference type="NCBIfam" id="NF004494">
    <property type="entry name" value="PRK05839.1"/>
    <property type="match status" value="1"/>
</dbReference>